<feature type="binding site" description="axial binding residue" evidence="13">
    <location>
        <position position="193"/>
    </location>
    <ligand>
        <name>heme c</name>
        <dbReference type="ChEBI" id="CHEBI:61717"/>
        <label>2</label>
    </ligand>
    <ligandPart>
        <name>Fe</name>
        <dbReference type="ChEBI" id="CHEBI:18248"/>
    </ligandPart>
</feature>
<keyword evidence="11 14" id="KW-0472">Membrane</keyword>
<feature type="signal peptide" evidence="15">
    <location>
        <begin position="1"/>
        <end position="22"/>
    </location>
</feature>
<dbReference type="InterPro" id="IPR014353">
    <property type="entry name" value="Membr-bd_ADH_cyt_c"/>
</dbReference>
<keyword evidence="9" id="KW-0249">Electron transport</keyword>
<sequence length="442" mass="47115">MSALRNTLAALALLMGGATAHAEGADQADRITRGQYQAVLGDCMACHTRPGGAPFAGGAPLETPFGRLVPPNITQDPETGIGNWNEADFTRMMRTGIGHGGRRLYPAMPYPAYSMMTDQDIADLWAYMATVQPVRNAVVANQLPFPFNIRLAMWGWNLLNFRPEPFRADPAQSAEWNRGAYLVQGPGHCGSCHTPKNIMGADDTGQALRGASLQGWFAPDITGNSQTGIGGWSQEELVTYLRTGVNTHSVASGPMREAVENSTSRMSDADLRAIAVYLRSLNGTAPPAPQPLAATEPRMQAGGAIYAANCAACHGGEGRGARQLFPALAGNPLLRQANPETLVHLVLAGSQGAQTPGAPTTPAMPSLGWRLNDQQVADVLTYVRNSWGNAAPPVAPHEVAKQRDGEPEKPWALVIGGVVLVCLLVLATALLMRRRRRRHAVA</sequence>
<dbReference type="SUPFAM" id="SSF46626">
    <property type="entry name" value="Cytochrome c"/>
    <property type="match status" value="3"/>
</dbReference>
<evidence type="ECO:0000256" key="1">
    <source>
        <dbReference type="ARBA" id="ARBA00004236"/>
    </source>
</evidence>
<proteinExistence type="predicted"/>
<protein>
    <submittedName>
        <fullName evidence="17">C-type cytochrome</fullName>
    </submittedName>
</protein>
<feature type="binding site" description="covalent" evidence="12">
    <location>
        <position position="313"/>
    </location>
    <ligand>
        <name>heme c</name>
        <dbReference type="ChEBI" id="CHEBI:61717"/>
        <label>3</label>
    </ligand>
</feature>
<evidence type="ECO:0000256" key="3">
    <source>
        <dbReference type="ARBA" id="ARBA00022475"/>
    </source>
</evidence>
<dbReference type="OrthoDB" id="9811281at2"/>
<dbReference type="PRINTS" id="PR00605">
    <property type="entry name" value="CYTCHROMECIC"/>
</dbReference>
<evidence type="ECO:0000256" key="14">
    <source>
        <dbReference type="SAM" id="Phobius"/>
    </source>
</evidence>
<dbReference type="InterPro" id="IPR008168">
    <property type="entry name" value="Cyt_C_IC"/>
</dbReference>
<organism evidence="17 18">
    <name type="scientific">Rhodovarius crocodyli</name>
    <dbReference type="NCBI Taxonomy" id="1979269"/>
    <lineage>
        <taxon>Bacteria</taxon>
        <taxon>Pseudomonadati</taxon>
        <taxon>Pseudomonadota</taxon>
        <taxon>Alphaproteobacteria</taxon>
        <taxon>Acetobacterales</taxon>
        <taxon>Roseomonadaceae</taxon>
        <taxon>Rhodovarius</taxon>
    </lineage>
</organism>
<evidence type="ECO:0000256" key="12">
    <source>
        <dbReference type="PIRSR" id="PIRSR000018-50"/>
    </source>
</evidence>
<evidence type="ECO:0000313" key="17">
    <source>
        <dbReference type="EMBL" id="RVT97740.1"/>
    </source>
</evidence>
<dbReference type="Gene3D" id="1.10.760.10">
    <property type="entry name" value="Cytochrome c-like domain"/>
    <property type="match status" value="3"/>
</dbReference>
<evidence type="ECO:0000313" key="18">
    <source>
        <dbReference type="Proteomes" id="UP000282957"/>
    </source>
</evidence>
<dbReference type="GO" id="GO:0009055">
    <property type="term" value="F:electron transfer activity"/>
    <property type="evidence" value="ECO:0007669"/>
    <property type="project" value="InterPro"/>
</dbReference>
<dbReference type="PANTHER" id="PTHR35008">
    <property type="entry name" value="BLL4482 PROTEIN-RELATED"/>
    <property type="match status" value="1"/>
</dbReference>
<keyword evidence="8" id="KW-0677">Repeat</keyword>
<dbReference type="AlphaFoldDB" id="A0A437MJB5"/>
<feature type="binding site" description="covalent" evidence="12">
    <location>
        <position position="43"/>
    </location>
    <ligand>
        <name>heme c</name>
        <dbReference type="ChEBI" id="CHEBI:61717"/>
        <label>1</label>
    </ligand>
</feature>
<evidence type="ECO:0000256" key="11">
    <source>
        <dbReference type="ARBA" id="ARBA00023136"/>
    </source>
</evidence>
<evidence type="ECO:0000256" key="8">
    <source>
        <dbReference type="ARBA" id="ARBA00022737"/>
    </source>
</evidence>
<evidence type="ECO:0000256" key="6">
    <source>
        <dbReference type="ARBA" id="ARBA00022723"/>
    </source>
</evidence>
<feature type="binding site" description="axial binding residue" evidence="13">
    <location>
        <position position="47"/>
    </location>
    <ligand>
        <name>heme c</name>
        <dbReference type="ChEBI" id="CHEBI:61717"/>
        <label>1</label>
    </ligand>
    <ligandPart>
        <name>Fe</name>
        <dbReference type="ChEBI" id="CHEBI:18248"/>
    </ligandPart>
</feature>
<dbReference type="GO" id="GO:0016614">
    <property type="term" value="F:oxidoreductase activity, acting on CH-OH group of donors"/>
    <property type="evidence" value="ECO:0007669"/>
    <property type="project" value="InterPro"/>
</dbReference>
<gene>
    <name evidence="17" type="ORF">EOD42_08015</name>
</gene>
<feature type="domain" description="Cytochrome c" evidence="16">
    <location>
        <begin position="174"/>
        <end position="282"/>
    </location>
</feature>
<dbReference type="PROSITE" id="PS51007">
    <property type="entry name" value="CYTC"/>
    <property type="match status" value="3"/>
</dbReference>
<dbReference type="InterPro" id="IPR051459">
    <property type="entry name" value="Cytochrome_c-type_DH"/>
</dbReference>
<reference evidence="17 18" key="1">
    <citation type="submission" date="2019-01" db="EMBL/GenBank/DDBJ databases">
        <authorList>
            <person name="Chen W.-M."/>
        </authorList>
    </citation>
    <scope>NUCLEOTIDE SEQUENCE [LARGE SCALE GENOMIC DNA]</scope>
    <source>
        <strain evidence="17 18">CCP-6</strain>
    </source>
</reference>
<evidence type="ECO:0000256" key="15">
    <source>
        <dbReference type="SAM" id="SignalP"/>
    </source>
</evidence>
<feature type="binding site" description="axial binding residue" evidence="13">
    <location>
        <position position="314"/>
    </location>
    <ligand>
        <name>heme c</name>
        <dbReference type="ChEBI" id="CHEBI:61717"/>
        <label>3</label>
    </ligand>
    <ligandPart>
        <name>Fe</name>
        <dbReference type="ChEBI" id="CHEBI:18248"/>
    </ligandPart>
</feature>
<dbReference type="GO" id="GO:0005886">
    <property type="term" value="C:plasma membrane"/>
    <property type="evidence" value="ECO:0007669"/>
    <property type="project" value="UniProtKB-SubCell"/>
</dbReference>
<dbReference type="PANTHER" id="PTHR35008:SF8">
    <property type="entry name" value="ALCOHOL DEHYDROGENASE CYTOCHROME C SUBUNIT"/>
    <property type="match status" value="1"/>
</dbReference>
<dbReference type="InterPro" id="IPR036909">
    <property type="entry name" value="Cyt_c-like_dom_sf"/>
</dbReference>
<keyword evidence="3" id="KW-1003">Cell membrane</keyword>
<keyword evidence="14" id="KW-0812">Transmembrane</keyword>
<feature type="binding site" description="covalent" evidence="12">
    <location>
        <position position="46"/>
    </location>
    <ligand>
        <name>heme c</name>
        <dbReference type="ChEBI" id="CHEBI:61717"/>
        <label>1</label>
    </ligand>
</feature>
<evidence type="ECO:0000256" key="7">
    <source>
        <dbReference type="ARBA" id="ARBA00022729"/>
    </source>
</evidence>
<dbReference type="Proteomes" id="UP000282957">
    <property type="component" value="Unassembled WGS sequence"/>
</dbReference>
<keyword evidence="4 12" id="KW-0349">Heme</keyword>
<dbReference type="PIRSF" id="PIRSF000018">
    <property type="entry name" value="Mb_ADH_cyt_c"/>
    <property type="match status" value="1"/>
</dbReference>
<keyword evidence="18" id="KW-1185">Reference proteome</keyword>
<dbReference type="EMBL" id="SACL01000002">
    <property type="protein sequence ID" value="RVT97740.1"/>
    <property type="molecule type" value="Genomic_DNA"/>
</dbReference>
<keyword evidence="14" id="KW-1133">Transmembrane helix</keyword>
<comment type="subcellular location">
    <subcellularLocation>
        <location evidence="1">Cell membrane</location>
    </subcellularLocation>
</comment>
<evidence type="ECO:0000256" key="10">
    <source>
        <dbReference type="ARBA" id="ARBA00023004"/>
    </source>
</evidence>
<feature type="binding site" description="covalent" evidence="12">
    <location>
        <position position="192"/>
    </location>
    <ligand>
        <name>heme c</name>
        <dbReference type="ChEBI" id="CHEBI:61717"/>
        <label>2</label>
    </ligand>
</feature>
<comment type="caution">
    <text evidence="17">The sequence shown here is derived from an EMBL/GenBank/DDBJ whole genome shotgun (WGS) entry which is preliminary data.</text>
</comment>
<evidence type="ECO:0000256" key="9">
    <source>
        <dbReference type="ARBA" id="ARBA00022982"/>
    </source>
</evidence>
<evidence type="ECO:0000256" key="2">
    <source>
        <dbReference type="ARBA" id="ARBA00022448"/>
    </source>
</evidence>
<feature type="domain" description="Cytochrome c" evidence="16">
    <location>
        <begin position="29"/>
        <end position="132"/>
    </location>
</feature>
<dbReference type="InterPro" id="IPR009056">
    <property type="entry name" value="Cyt_c-like_dom"/>
</dbReference>
<evidence type="ECO:0000256" key="13">
    <source>
        <dbReference type="PIRSR" id="PIRSR000018-51"/>
    </source>
</evidence>
<feature type="chain" id="PRO_5019422220" evidence="15">
    <location>
        <begin position="23"/>
        <end position="442"/>
    </location>
</feature>
<dbReference type="GO" id="GO:0020037">
    <property type="term" value="F:heme binding"/>
    <property type="evidence" value="ECO:0007669"/>
    <property type="project" value="InterPro"/>
</dbReference>
<feature type="binding site" description="covalent" evidence="12">
    <location>
        <position position="189"/>
    </location>
    <ligand>
        <name>heme c</name>
        <dbReference type="ChEBI" id="CHEBI:61717"/>
        <label>2</label>
    </ligand>
</feature>
<keyword evidence="7 15" id="KW-0732">Signal</keyword>
<dbReference type="RefSeq" id="WP_127786969.1">
    <property type="nucleotide sequence ID" value="NZ_SACL01000002.1"/>
</dbReference>
<accession>A0A437MJB5</accession>
<dbReference type="GO" id="GO:0005506">
    <property type="term" value="F:iron ion binding"/>
    <property type="evidence" value="ECO:0007669"/>
    <property type="project" value="InterPro"/>
</dbReference>
<feature type="binding site" description="covalent" evidence="12">
    <location>
        <position position="310"/>
    </location>
    <ligand>
        <name>heme c</name>
        <dbReference type="ChEBI" id="CHEBI:61717"/>
        <label>3</label>
    </ligand>
</feature>
<comment type="cofactor">
    <cofactor evidence="12">
        <name>heme c</name>
        <dbReference type="ChEBI" id="CHEBI:61717"/>
    </cofactor>
    <text evidence="12">Binds 3 heme c groups covalently per subunit.</text>
</comment>
<keyword evidence="5" id="KW-0679">Respiratory chain</keyword>
<evidence type="ECO:0000256" key="4">
    <source>
        <dbReference type="ARBA" id="ARBA00022617"/>
    </source>
</evidence>
<keyword evidence="6 13" id="KW-0479">Metal-binding</keyword>
<dbReference type="Pfam" id="PF00034">
    <property type="entry name" value="Cytochrom_C"/>
    <property type="match status" value="3"/>
</dbReference>
<keyword evidence="2" id="KW-0813">Transport</keyword>
<evidence type="ECO:0000259" key="16">
    <source>
        <dbReference type="PROSITE" id="PS51007"/>
    </source>
</evidence>
<feature type="domain" description="Cytochrome c" evidence="16">
    <location>
        <begin position="297"/>
        <end position="387"/>
    </location>
</feature>
<keyword evidence="10 13" id="KW-0408">Iron</keyword>
<evidence type="ECO:0000256" key="5">
    <source>
        <dbReference type="ARBA" id="ARBA00022660"/>
    </source>
</evidence>
<feature type="transmembrane region" description="Helical" evidence="14">
    <location>
        <begin position="411"/>
        <end position="432"/>
    </location>
</feature>
<name>A0A437MJB5_9PROT</name>